<dbReference type="Proteomes" id="UP001152795">
    <property type="component" value="Unassembled WGS sequence"/>
</dbReference>
<dbReference type="EMBL" id="CACRXK020001073">
    <property type="protein sequence ID" value="CAB3986789.1"/>
    <property type="molecule type" value="Genomic_DNA"/>
</dbReference>
<organism evidence="3 4">
    <name type="scientific">Paramuricea clavata</name>
    <name type="common">Red gorgonian</name>
    <name type="synonym">Violescent sea-whip</name>
    <dbReference type="NCBI Taxonomy" id="317549"/>
    <lineage>
        <taxon>Eukaryota</taxon>
        <taxon>Metazoa</taxon>
        <taxon>Cnidaria</taxon>
        <taxon>Anthozoa</taxon>
        <taxon>Octocorallia</taxon>
        <taxon>Malacalcyonacea</taxon>
        <taxon>Plexauridae</taxon>
        <taxon>Paramuricea</taxon>
    </lineage>
</organism>
<keyword evidence="4" id="KW-1185">Reference proteome</keyword>
<keyword evidence="2" id="KW-1133">Transmembrane helix</keyword>
<feature type="compositionally biased region" description="Acidic residues" evidence="1">
    <location>
        <begin position="17"/>
        <end position="40"/>
    </location>
</feature>
<keyword evidence="2" id="KW-0812">Transmembrane</keyword>
<evidence type="ECO:0000256" key="1">
    <source>
        <dbReference type="SAM" id="MobiDB-lite"/>
    </source>
</evidence>
<dbReference type="AlphaFoldDB" id="A0A6S7GBY8"/>
<gene>
    <name evidence="3" type="ORF">PACLA_8A045594</name>
</gene>
<name>A0A6S7GBY8_PARCT</name>
<feature type="region of interest" description="Disordered" evidence="1">
    <location>
        <begin position="1"/>
        <end position="63"/>
    </location>
</feature>
<keyword evidence="2" id="KW-0472">Membrane</keyword>
<feature type="compositionally biased region" description="Basic and acidic residues" evidence="1">
    <location>
        <begin position="41"/>
        <end position="63"/>
    </location>
</feature>
<evidence type="ECO:0000313" key="4">
    <source>
        <dbReference type="Proteomes" id="UP001152795"/>
    </source>
</evidence>
<evidence type="ECO:0000313" key="3">
    <source>
        <dbReference type="EMBL" id="CAB3986789.1"/>
    </source>
</evidence>
<accession>A0A6S7GBY8</accession>
<evidence type="ECO:0000256" key="2">
    <source>
        <dbReference type="SAM" id="Phobius"/>
    </source>
</evidence>
<proteinExistence type="predicted"/>
<sequence length="414" mass="46717">MEDNIELDNLNRPEGAEGGEDETVIDDTPIDEDDFLSGLDDDQRLDDAKTSSFREENREDSYRNRKKQLDELSTFGKFDDIKVEYVRRFFQTEYRIDPTDGRNSKELISSLDITKNKLTFNGADVAYIDTGGNYQKSDNKKNIASLRRFINLYEKALAEHRERARSVVEEETGGEASGENVEEIFEDAEEEFHQEVADTGDNLMEHARELEERGKITMWGRRKFAGVTAPKGPPEIRIKALKIQDKVFETNIELTTDPERRQIMQEGRDVTERGIDSARLEMGLQPESEEGKHRFREKIREDIRTKFERFRKWAKENLGAIAAIAISIAGIITTVVVAGKKTIVGASKGLGAVGKALAGLAKSALPILVPFLNLLSTILSWGAKGLAFLAQNLWIVAVLIAGAVYKYLQIKRKK</sequence>
<comment type="caution">
    <text evidence="3">The sequence shown here is derived from an EMBL/GenBank/DDBJ whole genome shotgun (WGS) entry which is preliminary data.</text>
</comment>
<protein>
    <submittedName>
        <fullName evidence="3">Uncharacterized protein</fullName>
    </submittedName>
</protein>
<feature type="transmembrane region" description="Helical" evidence="2">
    <location>
        <begin position="388"/>
        <end position="408"/>
    </location>
</feature>
<reference evidence="3" key="1">
    <citation type="submission" date="2020-04" db="EMBL/GenBank/DDBJ databases">
        <authorList>
            <person name="Alioto T."/>
            <person name="Alioto T."/>
            <person name="Gomez Garrido J."/>
        </authorList>
    </citation>
    <scope>NUCLEOTIDE SEQUENCE</scope>
    <source>
        <strain evidence="3">A484AB</strain>
    </source>
</reference>
<feature type="transmembrane region" description="Helical" evidence="2">
    <location>
        <begin position="360"/>
        <end position="382"/>
    </location>
</feature>
<feature type="transmembrane region" description="Helical" evidence="2">
    <location>
        <begin position="318"/>
        <end position="339"/>
    </location>
</feature>